<proteinExistence type="predicted"/>
<reference evidence="1" key="1">
    <citation type="submission" date="2021-06" db="EMBL/GenBank/DDBJ databases">
        <authorList>
            <person name="Criscuolo A."/>
        </authorList>
    </citation>
    <scope>NUCLEOTIDE SEQUENCE</scope>
    <source>
        <strain evidence="1">CIP111600</strain>
    </source>
</reference>
<dbReference type="EMBL" id="CAJVAS010000014">
    <property type="protein sequence ID" value="CAG7631891.1"/>
    <property type="molecule type" value="Genomic_DNA"/>
</dbReference>
<gene>
    <name evidence="1" type="ORF">PAESOLCIP111_03327</name>
</gene>
<dbReference type="AlphaFoldDB" id="A0A916K607"/>
<protein>
    <submittedName>
        <fullName evidence="1">Uncharacterized protein</fullName>
    </submittedName>
</protein>
<dbReference type="Proteomes" id="UP000693672">
    <property type="component" value="Unassembled WGS sequence"/>
</dbReference>
<sequence length="75" mass="8732">MENSNLWYLLSYVKGVKIPMETSMGVLEVVEQIRQLKQSDNPLNKKKLKQSHPELVQNALFYFPTWEHALQNSGN</sequence>
<evidence type="ECO:0000313" key="2">
    <source>
        <dbReference type="Proteomes" id="UP000693672"/>
    </source>
</evidence>
<comment type="caution">
    <text evidence="1">The sequence shown here is derived from an EMBL/GenBank/DDBJ whole genome shotgun (WGS) entry which is preliminary data.</text>
</comment>
<evidence type="ECO:0000313" key="1">
    <source>
        <dbReference type="EMBL" id="CAG7631891.1"/>
    </source>
</evidence>
<organism evidence="1 2">
    <name type="scientific">Paenibacillus solanacearum</name>
    <dbReference type="NCBI Taxonomy" id="2048548"/>
    <lineage>
        <taxon>Bacteria</taxon>
        <taxon>Bacillati</taxon>
        <taxon>Bacillota</taxon>
        <taxon>Bacilli</taxon>
        <taxon>Bacillales</taxon>
        <taxon>Paenibacillaceae</taxon>
        <taxon>Paenibacillus</taxon>
    </lineage>
</organism>
<name>A0A916K607_9BACL</name>
<keyword evidence="2" id="KW-1185">Reference proteome</keyword>
<accession>A0A916K607</accession>